<name>A0A2N9ANY8_METEX</name>
<sequence>MGSDTPLSALSDKPKLLYTYFKQNFAQVTNPPIDPIREEAVMSLVSFIGPRPNLLDMEGASRRKRLEVRQPILTNGDLEKIRSISHFEDRFDTRTLDITYAAESGAGAMEGALDRLCDRAEVAVRGGYNIIILSDRMVGPDRIPIPALLATAAVHNYLIRKGASHLGRPRGRVGRAARGASLRLSGRLRRGGDQPLSRLRDADRDEGRVPAGPDRRRDRLPLHQVDR</sequence>
<proteinExistence type="predicted"/>
<feature type="region of interest" description="Disordered" evidence="1">
    <location>
        <begin position="186"/>
        <end position="227"/>
    </location>
</feature>
<dbReference type="EMBL" id="LT962688">
    <property type="protein sequence ID" value="SOR29064.1"/>
    <property type="molecule type" value="Genomic_DNA"/>
</dbReference>
<feature type="compositionally biased region" description="Basic and acidic residues" evidence="1">
    <location>
        <begin position="198"/>
        <end position="227"/>
    </location>
</feature>
<protein>
    <recommendedName>
        <fullName evidence="2">Glutamate synthase central-N domain-containing protein</fullName>
    </recommendedName>
</protein>
<evidence type="ECO:0000256" key="1">
    <source>
        <dbReference type="SAM" id="MobiDB-lite"/>
    </source>
</evidence>
<dbReference type="InterPro" id="IPR013785">
    <property type="entry name" value="Aldolase_TIM"/>
</dbReference>
<reference evidence="4" key="1">
    <citation type="submission" date="2017-10" db="EMBL/GenBank/DDBJ databases">
        <authorList>
            <person name="Regsiter A."/>
            <person name="William W."/>
        </authorList>
    </citation>
    <scope>NUCLEOTIDE SEQUENCE [LARGE SCALE GENOMIC DNA]</scope>
</reference>
<dbReference type="Proteomes" id="UP000233769">
    <property type="component" value="Chromosome tk0001"/>
</dbReference>
<dbReference type="GO" id="GO:0015930">
    <property type="term" value="F:glutamate synthase activity"/>
    <property type="evidence" value="ECO:0007669"/>
    <property type="project" value="InterPro"/>
</dbReference>
<dbReference type="AlphaFoldDB" id="A0A2N9ANY8"/>
<gene>
    <name evidence="3" type="ORF">TK0001_2462</name>
</gene>
<organism evidence="3 4">
    <name type="scientific">Methylorubrum extorquens</name>
    <name type="common">Methylobacterium dichloromethanicum</name>
    <name type="synonym">Methylobacterium extorquens</name>
    <dbReference type="NCBI Taxonomy" id="408"/>
    <lineage>
        <taxon>Bacteria</taxon>
        <taxon>Pseudomonadati</taxon>
        <taxon>Pseudomonadota</taxon>
        <taxon>Alphaproteobacteria</taxon>
        <taxon>Hyphomicrobiales</taxon>
        <taxon>Methylobacteriaceae</taxon>
        <taxon>Methylorubrum</taxon>
    </lineage>
</organism>
<dbReference type="Pfam" id="PF04898">
    <property type="entry name" value="Glu_syn_central"/>
    <property type="match status" value="1"/>
</dbReference>
<evidence type="ECO:0000313" key="3">
    <source>
        <dbReference type="EMBL" id="SOR29064.1"/>
    </source>
</evidence>
<dbReference type="SUPFAM" id="SSF51395">
    <property type="entry name" value="FMN-linked oxidoreductases"/>
    <property type="match status" value="1"/>
</dbReference>
<evidence type="ECO:0000313" key="4">
    <source>
        <dbReference type="Proteomes" id="UP000233769"/>
    </source>
</evidence>
<accession>A0A2N9ANY8</accession>
<dbReference type="Gene3D" id="3.20.20.70">
    <property type="entry name" value="Aldolase class I"/>
    <property type="match status" value="1"/>
</dbReference>
<feature type="domain" description="Glutamate synthase central-N" evidence="2">
    <location>
        <begin position="1"/>
        <end position="163"/>
    </location>
</feature>
<evidence type="ECO:0000259" key="2">
    <source>
        <dbReference type="Pfam" id="PF04898"/>
    </source>
</evidence>
<dbReference type="InterPro" id="IPR006982">
    <property type="entry name" value="Glu_synth_centr_N"/>
</dbReference>